<dbReference type="Pfam" id="PF13520">
    <property type="entry name" value="AA_permease_2"/>
    <property type="match status" value="1"/>
</dbReference>
<feature type="transmembrane region" description="Helical" evidence="6">
    <location>
        <begin position="406"/>
        <end position="426"/>
    </location>
</feature>
<keyword evidence="8" id="KW-1185">Reference proteome</keyword>
<keyword evidence="3 6" id="KW-1133">Transmembrane helix</keyword>
<protein>
    <submittedName>
        <fullName evidence="7">DNA-binding protein</fullName>
    </submittedName>
</protein>
<evidence type="ECO:0000313" key="8">
    <source>
        <dbReference type="Proteomes" id="UP000054314"/>
    </source>
</evidence>
<reference evidence="7 8" key="1">
    <citation type="submission" date="2013-08" db="EMBL/GenBank/DDBJ databases">
        <title>Genome sequencing of Cellulomonas bogoriensis 69B4.</title>
        <authorList>
            <person name="Chen F."/>
            <person name="Li Y."/>
            <person name="Wang G."/>
        </authorList>
    </citation>
    <scope>NUCLEOTIDE SEQUENCE [LARGE SCALE GENOMIC DNA]</scope>
    <source>
        <strain evidence="7 8">69B4</strain>
    </source>
</reference>
<evidence type="ECO:0000256" key="1">
    <source>
        <dbReference type="ARBA" id="ARBA00004141"/>
    </source>
</evidence>
<sequence>MSDVVDAAKRLLLGRPVRSEHQRRALLPKRLALPTFASDALSSLAYAPDEILLALSIAGLSALLISPWVGLAVAVVLAVVIASYRQNVRAYPSGGGDYEIATTNLGPRAGLGVGSALLVDYALTVAVSVSSAAQYVVVLVPALAGRETEFAIVLVLILTLAGLRGLQRRSPWLVVPVYLFMGALGATAVVGAVRYATGTLPVAASGQLDVVPLDAVDQGLMGLAGALIVLRAFTSGCAALTGVESVATGVGSFRRPRGANAAATLALLGILSITFLMSILLLAQAAGVRYVADPARQLLAAGEPVGEGYVQHPVLGQLAEVVFSGFAPAVVVTVAATALVLVLAAASAFTQFPTLGSILARDGYLPRQLHTRGDRLVFSNGILTLAAGAIVLVWSLDASVTRLIQLYIVGVFVSFTLSQAGMVAHWNRHLRTEPDPRTRVGMLRSRVVSTVGLALTGTVLVVVLVTRFTLGAWITVVLMGLLFVVMTGIRRHYDQVHDELALGPEPAASRALPSRVHAIVLVSRLHKPTMRAIAYARAARPSVLEAVTVSVDPEELAELRQQWEQLDLPLTLKVLDSAYRDLTRPVLGYVRSIRRESPRDLVVVYVPEYVVGHWWERLLHNQSASRLRSRLLLTPGVVVASVPWRLRSSVEVDGPVTTPPPPDPHVTPPPEDDPDDR</sequence>
<feature type="transmembrane region" description="Helical" evidence="6">
    <location>
        <begin position="261"/>
        <end position="283"/>
    </location>
</feature>
<feature type="transmembrane region" description="Helical" evidence="6">
    <location>
        <begin position="173"/>
        <end position="196"/>
    </location>
</feature>
<comment type="caution">
    <text evidence="7">The sequence shown here is derived from an EMBL/GenBank/DDBJ whole genome shotgun (WGS) entry which is preliminary data.</text>
</comment>
<name>A0A0A0C0Z2_9CELL</name>
<feature type="region of interest" description="Disordered" evidence="5">
    <location>
        <begin position="651"/>
        <end position="677"/>
    </location>
</feature>
<evidence type="ECO:0000256" key="2">
    <source>
        <dbReference type="ARBA" id="ARBA00022692"/>
    </source>
</evidence>
<evidence type="ECO:0000313" key="7">
    <source>
        <dbReference type="EMBL" id="KGM14288.1"/>
    </source>
</evidence>
<feature type="transmembrane region" description="Helical" evidence="6">
    <location>
        <begin position="220"/>
        <end position="240"/>
    </location>
</feature>
<gene>
    <name evidence="7" type="ORF">N869_00155</name>
</gene>
<comment type="subcellular location">
    <subcellularLocation>
        <location evidence="1">Membrane</location>
        <topology evidence="1">Multi-pass membrane protein</topology>
    </subcellularLocation>
</comment>
<feature type="transmembrane region" description="Helical" evidence="6">
    <location>
        <begin position="471"/>
        <end position="489"/>
    </location>
</feature>
<evidence type="ECO:0000256" key="4">
    <source>
        <dbReference type="ARBA" id="ARBA00023136"/>
    </source>
</evidence>
<feature type="transmembrane region" description="Helical" evidence="6">
    <location>
        <begin position="150"/>
        <end position="166"/>
    </location>
</feature>
<dbReference type="OrthoDB" id="9759676at2"/>
<dbReference type="PANTHER" id="PTHR47704">
    <property type="entry name" value="POTASSIUM TRANSPORTER KIMA"/>
    <property type="match status" value="1"/>
</dbReference>
<feature type="transmembrane region" description="Helical" evidence="6">
    <location>
        <begin position="326"/>
        <end position="355"/>
    </location>
</feature>
<evidence type="ECO:0000256" key="5">
    <source>
        <dbReference type="SAM" id="MobiDB-lite"/>
    </source>
</evidence>
<dbReference type="PANTHER" id="PTHR47704:SF1">
    <property type="entry name" value="POTASSIUM TRANSPORTER KIMA"/>
    <property type="match status" value="1"/>
</dbReference>
<keyword evidence="4 6" id="KW-0472">Membrane</keyword>
<organism evidence="7 8">
    <name type="scientific">Cellulomonas bogoriensis 69B4 = DSM 16987</name>
    <dbReference type="NCBI Taxonomy" id="1386082"/>
    <lineage>
        <taxon>Bacteria</taxon>
        <taxon>Bacillati</taxon>
        <taxon>Actinomycetota</taxon>
        <taxon>Actinomycetes</taxon>
        <taxon>Micrococcales</taxon>
        <taxon>Cellulomonadaceae</taxon>
        <taxon>Cellulomonas</taxon>
    </lineage>
</organism>
<keyword evidence="7" id="KW-0238">DNA-binding</keyword>
<dbReference type="InterPro" id="IPR053153">
    <property type="entry name" value="APC_K+_Transporter"/>
</dbReference>
<dbReference type="RefSeq" id="WP_084136327.1">
    <property type="nucleotide sequence ID" value="NZ_AXCZ01000007.1"/>
</dbReference>
<proteinExistence type="predicted"/>
<dbReference type="GO" id="GO:0016020">
    <property type="term" value="C:membrane"/>
    <property type="evidence" value="ECO:0007669"/>
    <property type="project" value="UniProtKB-SubCell"/>
</dbReference>
<dbReference type="Gene3D" id="1.20.1740.10">
    <property type="entry name" value="Amino acid/polyamine transporter I"/>
    <property type="match status" value="1"/>
</dbReference>
<evidence type="ECO:0000256" key="6">
    <source>
        <dbReference type="SAM" id="Phobius"/>
    </source>
</evidence>
<dbReference type="Proteomes" id="UP000054314">
    <property type="component" value="Unassembled WGS sequence"/>
</dbReference>
<dbReference type="AlphaFoldDB" id="A0A0A0C0Z2"/>
<dbReference type="InterPro" id="IPR002293">
    <property type="entry name" value="AA/rel_permease1"/>
</dbReference>
<dbReference type="EMBL" id="AXCZ01000007">
    <property type="protein sequence ID" value="KGM14288.1"/>
    <property type="molecule type" value="Genomic_DNA"/>
</dbReference>
<evidence type="ECO:0000256" key="3">
    <source>
        <dbReference type="ARBA" id="ARBA00022989"/>
    </source>
</evidence>
<accession>A0A0A0C0Z2</accession>
<keyword evidence="2 6" id="KW-0812">Transmembrane</keyword>
<feature type="transmembrane region" description="Helical" evidence="6">
    <location>
        <begin position="447"/>
        <end position="465"/>
    </location>
</feature>
<dbReference type="GO" id="GO:0022857">
    <property type="term" value="F:transmembrane transporter activity"/>
    <property type="evidence" value="ECO:0007669"/>
    <property type="project" value="InterPro"/>
</dbReference>
<dbReference type="GO" id="GO:0003677">
    <property type="term" value="F:DNA binding"/>
    <property type="evidence" value="ECO:0007669"/>
    <property type="project" value="UniProtKB-KW"/>
</dbReference>
<feature type="transmembrane region" description="Helical" evidence="6">
    <location>
        <begin position="376"/>
        <end position="394"/>
    </location>
</feature>
<feature type="transmembrane region" description="Helical" evidence="6">
    <location>
        <begin position="51"/>
        <end position="84"/>
    </location>
</feature>
<feature type="compositionally biased region" description="Pro residues" evidence="5">
    <location>
        <begin position="657"/>
        <end position="669"/>
    </location>
</feature>